<dbReference type="GO" id="GO:0001653">
    <property type="term" value="F:peptide receptor activity"/>
    <property type="evidence" value="ECO:0007669"/>
    <property type="project" value="TreeGrafter"/>
</dbReference>
<feature type="domain" description="Guanylate cyclase" evidence="9">
    <location>
        <begin position="634"/>
        <end position="768"/>
    </location>
</feature>
<evidence type="ECO:0000259" key="9">
    <source>
        <dbReference type="PROSITE" id="PS50125"/>
    </source>
</evidence>
<dbReference type="AlphaFoldDB" id="A0A9N8HYS9"/>
<dbReference type="InterPro" id="IPR003607">
    <property type="entry name" value="HD/PDEase_dom"/>
</dbReference>
<feature type="transmembrane region" description="Helical" evidence="8">
    <location>
        <begin position="82"/>
        <end position="108"/>
    </location>
</feature>
<dbReference type="OrthoDB" id="432756at2759"/>
<dbReference type="InterPro" id="IPR001054">
    <property type="entry name" value="A/G_cyclase"/>
</dbReference>
<keyword evidence="5 8" id="KW-0472">Membrane</keyword>
<comment type="caution">
    <text evidence="10">The sequence shown here is derived from an EMBL/GenBank/DDBJ whole genome shotgun (WGS) entry which is preliminary data.</text>
</comment>
<keyword evidence="11" id="KW-1185">Reference proteome</keyword>
<dbReference type="GO" id="GO:0004114">
    <property type="term" value="F:3',5'-cyclic-nucleotide phosphodiesterase activity"/>
    <property type="evidence" value="ECO:0007669"/>
    <property type="project" value="InterPro"/>
</dbReference>
<keyword evidence="6" id="KW-0456">Lyase</keyword>
<dbReference type="SUPFAM" id="SSF109604">
    <property type="entry name" value="HD-domain/PDEase-like"/>
    <property type="match status" value="1"/>
</dbReference>
<evidence type="ECO:0000256" key="2">
    <source>
        <dbReference type="ARBA" id="ARBA00022692"/>
    </source>
</evidence>
<feature type="compositionally biased region" description="Basic and acidic residues" evidence="7">
    <location>
        <begin position="7"/>
        <end position="21"/>
    </location>
</feature>
<dbReference type="Pfam" id="PF00233">
    <property type="entry name" value="PDEase_I"/>
    <property type="match status" value="1"/>
</dbReference>
<evidence type="ECO:0000256" key="7">
    <source>
        <dbReference type="SAM" id="MobiDB-lite"/>
    </source>
</evidence>
<keyword evidence="4 8" id="KW-1133">Transmembrane helix</keyword>
<evidence type="ECO:0000256" key="6">
    <source>
        <dbReference type="ARBA" id="ARBA00023239"/>
    </source>
</evidence>
<keyword evidence="3" id="KW-0547">Nucleotide-binding</keyword>
<sequence length="1267" mass="142586">MSTSDSHTMEESPRRGTDETKTTTATDSMMISRLSEDDPFVSMAESEDDYSNTSEAWSDEGDQSDSTGTRVPQRKDIKMINIIRSFVVLLMLTIAMVSANSVFVYAFIQEENHYDESLEDLSLKLVDHFYAELERKVAAAQTLSTSFTSYAHSTNVRWPYVSFPDFAEQCLVPRQTGQIAAVSFLPLVHHSQRDNWEHYYAPTFAYLATQHEGQPDPALSPVDDDNELPITKFHVHHNRSIQDGMYRMRYGKARDEPNGTIYFPTWQTTPLSPNATELMFHQSSNPVREQALLGMMTVPHGGSCSNVLLHSSNQTDHAYYATPRSNLYYPLWRSLTDADIVGALALEFRWETLLGTKVLEDEDVQHSVVVVLDTNCEASAAHAYSFEVTSSTVDYLGEGALYDPKVEVDEIVASEYDEFAKRLLHHPPFSTASQLDDDGLRFVNETTGLVGSTNHTNGTALCDFRIRIYPTEPYRSSFLTHTPLYAKMFVAFIFIFTIMVFLVYDCIVDRYQQRMVESAEKTHAIVRALFPQNVRERLLRQSANTKTNRSSTGEPKDHWSAHSGDGSKVHQSPKSRLKNLLQKNGGVTSTSGDSSGGDDMGLDEPLADLYPEVAAGLTMIACLLASFLPSIPVTILFSDIAGFTAWSSEREPAQVFTLLETLYGAFDKCAKRLGVFKVETVSDCYVAATGLPNARKDHAETMCRFARACMLRSRQLLEDMESSLGPGTAELGMRTGMHSGSVTAGILRGEKSRFQLFGDAMNTASRIESTGQKNKVHMSEEVFKYLDSHGKAHWVLPRADKVTAKGKGKLSTFWLKLGNGSNTDSSGDTSSLPDTSRNDMSQLHDMSLRNDMDMSLRHDLPYTPRRRDSMSENSVLGPVLHQTAINSTEVRLVEWNTDVLMSFLATVVANRGEEEAVEQTNKIEELGTDIPLKEMTQVIEMPEYAEKEEPGKINLPAVVRSELREYVGIIASGYRRNPFHSFEHASHVALSATKLLKRIDCADAGDGITMEELHEYTFGIVSDPLAKFAVVFAALVHDVGHTGVPNGRLAVESPELADRYEKCIAEQRSIETAWELLILPRFSNLRDCIFGKQKSEGQRFRQLLVNCVLSTDIFDKELTALRKARWAKSFDKDSSGPMLMTSEDLNQKATIVIEYVIQASDVSHTMQHWHIYKKWNERLFEEMYTAYLAGRQDKDPSDSWYQGELWFFDNYVIPLTRKLKECGVFGASGDEYHQYAVANREEWMHRGKELCKQMHERVKEKAAQEQL</sequence>
<dbReference type="GO" id="GO:0007168">
    <property type="term" value="P:receptor guanylyl cyclase signaling pathway"/>
    <property type="evidence" value="ECO:0007669"/>
    <property type="project" value="TreeGrafter"/>
</dbReference>
<dbReference type="Gene3D" id="1.10.1300.10">
    <property type="entry name" value="3'5'-cyclic nucleotide phosphodiesterase, catalytic domain"/>
    <property type="match status" value="1"/>
</dbReference>
<dbReference type="InterPro" id="IPR002073">
    <property type="entry name" value="PDEase_catalytic_dom"/>
</dbReference>
<dbReference type="GO" id="GO:0000166">
    <property type="term" value="F:nucleotide binding"/>
    <property type="evidence" value="ECO:0007669"/>
    <property type="project" value="UniProtKB-KW"/>
</dbReference>
<keyword evidence="2 8" id="KW-0812">Transmembrane</keyword>
<feature type="region of interest" description="Disordered" evidence="7">
    <location>
        <begin position="1"/>
        <end position="71"/>
    </location>
</feature>
<evidence type="ECO:0000256" key="4">
    <source>
        <dbReference type="ARBA" id="ARBA00022989"/>
    </source>
</evidence>
<evidence type="ECO:0000256" key="1">
    <source>
        <dbReference type="ARBA" id="ARBA00004370"/>
    </source>
</evidence>
<dbReference type="InterPro" id="IPR036971">
    <property type="entry name" value="PDEase_catalytic_dom_sf"/>
</dbReference>
<evidence type="ECO:0000256" key="5">
    <source>
        <dbReference type="ARBA" id="ARBA00023136"/>
    </source>
</evidence>
<dbReference type="GO" id="GO:0004016">
    <property type="term" value="F:adenylate cyclase activity"/>
    <property type="evidence" value="ECO:0007669"/>
    <property type="project" value="TreeGrafter"/>
</dbReference>
<evidence type="ECO:0000313" key="11">
    <source>
        <dbReference type="Proteomes" id="UP001153069"/>
    </source>
</evidence>
<dbReference type="SMART" id="SM00471">
    <property type="entry name" value="HDc"/>
    <property type="match status" value="1"/>
</dbReference>
<gene>
    <name evidence="10" type="ORF">SEMRO_2072_G313440.2</name>
</gene>
<dbReference type="PANTHER" id="PTHR11920">
    <property type="entry name" value="GUANYLYL CYCLASE"/>
    <property type="match status" value="1"/>
</dbReference>
<dbReference type="PANTHER" id="PTHR11920:SF335">
    <property type="entry name" value="GUANYLATE CYCLASE"/>
    <property type="match status" value="1"/>
</dbReference>
<dbReference type="Gene3D" id="3.30.70.1230">
    <property type="entry name" value="Nucleotide cyclase"/>
    <property type="match status" value="1"/>
</dbReference>
<feature type="transmembrane region" description="Helical" evidence="8">
    <location>
        <begin position="484"/>
        <end position="504"/>
    </location>
</feature>
<dbReference type="CDD" id="cd07302">
    <property type="entry name" value="CHD"/>
    <property type="match status" value="1"/>
</dbReference>
<dbReference type="PROSITE" id="PS50125">
    <property type="entry name" value="GUANYLATE_CYCLASE_2"/>
    <property type="match status" value="1"/>
</dbReference>
<dbReference type="Proteomes" id="UP001153069">
    <property type="component" value="Unassembled WGS sequence"/>
</dbReference>
<proteinExistence type="predicted"/>
<dbReference type="SUPFAM" id="SSF55073">
    <property type="entry name" value="Nucleotide cyclase"/>
    <property type="match status" value="1"/>
</dbReference>
<dbReference type="InterPro" id="IPR029787">
    <property type="entry name" value="Nucleotide_cyclase"/>
</dbReference>
<feature type="transmembrane region" description="Helical" evidence="8">
    <location>
        <begin position="609"/>
        <end position="628"/>
    </location>
</feature>
<dbReference type="GO" id="GO:0035556">
    <property type="term" value="P:intracellular signal transduction"/>
    <property type="evidence" value="ECO:0007669"/>
    <property type="project" value="InterPro"/>
</dbReference>
<comment type="subcellular location">
    <subcellularLocation>
        <location evidence="1">Membrane</location>
    </subcellularLocation>
</comment>
<name>A0A9N8HYS9_9STRA</name>
<dbReference type="GO" id="GO:0005886">
    <property type="term" value="C:plasma membrane"/>
    <property type="evidence" value="ECO:0007669"/>
    <property type="project" value="TreeGrafter"/>
</dbReference>
<feature type="compositionally biased region" description="Polar residues" evidence="7">
    <location>
        <begin position="541"/>
        <end position="553"/>
    </location>
</feature>
<accession>A0A9N8HYS9</accession>
<reference evidence="10" key="1">
    <citation type="submission" date="2020-06" db="EMBL/GenBank/DDBJ databases">
        <authorList>
            <consortium name="Plant Systems Biology data submission"/>
        </authorList>
    </citation>
    <scope>NUCLEOTIDE SEQUENCE</scope>
    <source>
        <strain evidence="10">D6</strain>
    </source>
</reference>
<feature type="compositionally biased region" description="Basic and acidic residues" evidence="7">
    <location>
        <begin position="554"/>
        <end position="568"/>
    </location>
</feature>
<dbReference type="InterPro" id="IPR050401">
    <property type="entry name" value="Cyclic_nucleotide_synthase"/>
</dbReference>
<protein>
    <recommendedName>
        <fullName evidence="9">Guanylate cyclase domain-containing protein</fullName>
    </recommendedName>
</protein>
<feature type="region of interest" description="Disordered" evidence="7">
    <location>
        <begin position="541"/>
        <end position="574"/>
    </location>
</feature>
<dbReference type="GO" id="GO:0004383">
    <property type="term" value="F:guanylate cyclase activity"/>
    <property type="evidence" value="ECO:0007669"/>
    <property type="project" value="TreeGrafter"/>
</dbReference>
<evidence type="ECO:0000256" key="8">
    <source>
        <dbReference type="SAM" id="Phobius"/>
    </source>
</evidence>
<dbReference type="CDD" id="cd00077">
    <property type="entry name" value="HDc"/>
    <property type="match status" value="1"/>
</dbReference>
<evidence type="ECO:0000256" key="3">
    <source>
        <dbReference type="ARBA" id="ARBA00022741"/>
    </source>
</evidence>
<dbReference type="Pfam" id="PF00211">
    <property type="entry name" value="Guanylate_cyc"/>
    <property type="match status" value="1"/>
</dbReference>
<dbReference type="EMBL" id="CAICTM010002070">
    <property type="protein sequence ID" value="CAB9527788.1"/>
    <property type="molecule type" value="Genomic_DNA"/>
</dbReference>
<evidence type="ECO:0000313" key="10">
    <source>
        <dbReference type="EMBL" id="CAB9527788.1"/>
    </source>
</evidence>
<dbReference type="SMART" id="SM00044">
    <property type="entry name" value="CYCc"/>
    <property type="match status" value="1"/>
</dbReference>
<organism evidence="10 11">
    <name type="scientific">Seminavis robusta</name>
    <dbReference type="NCBI Taxonomy" id="568900"/>
    <lineage>
        <taxon>Eukaryota</taxon>
        <taxon>Sar</taxon>
        <taxon>Stramenopiles</taxon>
        <taxon>Ochrophyta</taxon>
        <taxon>Bacillariophyta</taxon>
        <taxon>Bacillariophyceae</taxon>
        <taxon>Bacillariophycidae</taxon>
        <taxon>Naviculales</taxon>
        <taxon>Naviculaceae</taxon>
        <taxon>Seminavis</taxon>
    </lineage>
</organism>